<dbReference type="RefSeq" id="WP_000193722.1">
    <property type="nucleotide sequence ID" value="NZ_AP027170.1"/>
</dbReference>
<proteinExistence type="predicted"/>
<accession>A0A0A2NF27</accession>
<evidence type="ECO:0000313" key="2">
    <source>
        <dbReference type="Proteomes" id="UP000382540"/>
    </source>
</evidence>
<comment type="caution">
    <text evidence="1">The sequence shown here is derived from an EMBL/GenBank/DDBJ whole genome shotgun (WGS) entry which is preliminary data.</text>
</comment>
<organism evidence="1 2">
    <name type="scientific">Escherichia coli</name>
    <dbReference type="NCBI Taxonomy" id="562"/>
    <lineage>
        <taxon>Bacteria</taxon>
        <taxon>Pseudomonadati</taxon>
        <taxon>Pseudomonadota</taxon>
        <taxon>Gammaproteobacteria</taxon>
        <taxon>Enterobacterales</taxon>
        <taxon>Enterobacteriaceae</taxon>
        <taxon>Escherichia</taxon>
    </lineage>
</organism>
<dbReference type="AlphaFoldDB" id="A0A0A2NF27"/>
<protein>
    <submittedName>
        <fullName evidence="1">Uncharacterized protein</fullName>
    </submittedName>
</protein>
<name>A0A0A2NF27_ECOLX</name>
<dbReference type="Proteomes" id="UP000382540">
    <property type="component" value="Unassembled WGS sequence"/>
</dbReference>
<sequence>MTQQLENMPITEIEIAYGGEAYADNQIDAKTLGEALTSLSALIEHAEKIINGETAEPKVNIKATKEGSFTLLVAVMGSIKTINALGLVAGGGVAAGGVLGIIEWLKGRKISSIVVDEQKDTAEIEVDGEKVKCSNDIQKLITSPIIRKELDKLIYKPLQTEKPSTFSVSQQKHKVVRVTQAEAVSFKTAKSTFVEKTHVTTRQANVHFANVRFKQGKSWDIILPNGEEVSASMKDEAFLERVEHNQAAFCKGDLFVVELTETTKETNGALSKPRYSITKVIRHRAAADRKLL</sequence>
<reference evidence="1 2" key="1">
    <citation type="submission" date="2018-10" db="EMBL/GenBank/DDBJ databases">
        <authorList>
            <consortium name="NARMS: The National Antimicrobial Resistance Monitoring System"/>
        </authorList>
    </citation>
    <scope>NUCLEOTIDE SEQUENCE [LARGE SCALE GENOMIC DNA]</scope>
    <source>
        <strain evidence="1 2">CVM N17EC1330</strain>
    </source>
</reference>
<dbReference type="EMBL" id="AAAGZE010000063">
    <property type="protein sequence ID" value="EAC1534258.1"/>
    <property type="molecule type" value="Genomic_DNA"/>
</dbReference>
<evidence type="ECO:0000313" key="1">
    <source>
        <dbReference type="EMBL" id="EAC1534258.1"/>
    </source>
</evidence>
<gene>
    <name evidence="1" type="ORF">D9J61_19840</name>
</gene>